<dbReference type="EMBL" id="VEWN01000014">
    <property type="protein sequence ID" value="KAA1053715.1"/>
    <property type="molecule type" value="Genomic_DNA"/>
</dbReference>
<evidence type="ECO:0000313" key="2">
    <source>
        <dbReference type="Proteomes" id="UP000325333"/>
    </source>
</evidence>
<organism evidence="1 2">
    <name type="scientific">Azospirillum argentinense</name>
    <dbReference type="NCBI Taxonomy" id="2970906"/>
    <lineage>
        <taxon>Bacteria</taxon>
        <taxon>Pseudomonadati</taxon>
        <taxon>Pseudomonadota</taxon>
        <taxon>Alphaproteobacteria</taxon>
        <taxon>Rhodospirillales</taxon>
        <taxon>Azospirillaceae</taxon>
        <taxon>Azospirillum</taxon>
    </lineage>
</organism>
<reference evidence="1 2" key="1">
    <citation type="submission" date="2019-07" db="EMBL/GenBank/DDBJ databases">
        <title>Genome sequencing of the stress-tolerant strain Azospirillum brasilense Az19.</title>
        <authorList>
            <person name="Maroniche G.A."/>
            <person name="Garcia J.E."/>
            <person name="Pagnussat L."/>
            <person name="Amenta M."/>
            <person name="Creus C.M."/>
        </authorList>
    </citation>
    <scope>NUCLEOTIDE SEQUENCE [LARGE SCALE GENOMIC DNA]</scope>
    <source>
        <strain evidence="1 2">Az19</strain>
    </source>
</reference>
<sequence>MRSFLAKCDATGQAGAHRIASNGDGSGGHATSYGTMVIEKRRHCRPFRAAENRSGGESTGTPSSPFSNALPIQRWLAGTISIRALNRLDSDVSNSALVFDSLVCVGVARSARDSSSRLSPGKPWVSESNVTNSALDASRLCFKFSVGFG</sequence>
<dbReference type="AlphaFoldDB" id="A0A5B0KP47"/>
<protein>
    <submittedName>
        <fullName evidence="1">Uncharacterized protein</fullName>
    </submittedName>
</protein>
<dbReference type="Proteomes" id="UP000325333">
    <property type="component" value="Unassembled WGS sequence"/>
</dbReference>
<evidence type="ECO:0000313" key="1">
    <source>
        <dbReference type="EMBL" id="KAA1053715.1"/>
    </source>
</evidence>
<gene>
    <name evidence="1" type="ORF">FH063_002683</name>
</gene>
<proteinExistence type="predicted"/>
<comment type="caution">
    <text evidence="1">The sequence shown here is derived from an EMBL/GenBank/DDBJ whole genome shotgun (WGS) entry which is preliminary data.</text>
</comment>
<name>A0A5B0KP47_9PROT</name>
<accession>A0A5B0KP47</accession>